<feature type="chain" id="PRO_5036714299" evidence="1">
    <location>
        <begin position="24"/>
        <end position="62"/>
    </location>
</feature>
<dbReference type="InterPro" id="IPR036249">
    <property type="entry name" value="Thioredoxin-like_sf"/>
</dbReference>
<name>A0A937XFQ9_UNCW3</name>
<sequence>MKAKALLVVLLMVLLSAPSAALAVLNVGDQATEFNIPDTAWVNHQLTEFRGRVVMILFWQQW</sequence>
<dbReference type="AlphaFoldDB" id="A0A937XFQ9"/>
<protein>
    <submittedName>
        <fullName evidence="2">Redoxin domain-containing protein</fullName>
    </submittedName>
</protein>
<comment type="caution">
    <text evidence="2">The sequence shown here is derived from an EMBL/GenBank/DDBJ whole genome shotgun (WGS) entry which is preliminary data.</text>
</comment>
<keyword evidence="1" id="KW-0732">Signal</keyword>
<reference evidence="2" key="1">
    <citation type="submission" date="2019-03" db="EMBL/GenBank/DDBJ databases">
        <title>Lake Tanganyika Metagenome-Assembled Genomes (MAGs).</title>
        <authorList>
            <person name="Tran P."/>
        </authorList>
    </citation>
    <scope>NUCLEOTIDE SEQUENCE</scope>
    <source>
        <strain evidence="2">K_DeepCast_150m_m2_040</strain>
    </source>
</reference>
<dbReference type="EMBL" id="VGIR01000157">
    <property type="protein sequence ID" value="MBM3332870.1"/>
    <property type="molecule type" value="Genomic_DNA"/>
</dbReference>
<accession>A0A937XFQ9</accession>
<organism evidence="2 3">
    <name type="scientific">candidate division WOR-3 bacterium</name>
    <dbReference type="NCBI Taxonomy" id="2052148"/>
    <lineage>
        <taxon>Bacteria</taxon>
        <taxon>Bacteria division WOR-3</taxon>
    </lineage>
</organism>
<dbReference type="Proteomes" id="UP000779900">
    <property type="component" value="Unassembled WGS sequence"/>
</dbReference>
<dbReference type="SUPFAM" id="SSF52833">
    <property type="entry name" value="Thioredoxin-like"/>
    <property type="match status" value="1"/>
</dbReference>
<proteinExistence type="predicted"/>
<evidence type="ECO:0000256" key="1">
    <source>
        <dbReference type="SAM" id="SignalP"/>
    </source>
</evidence>
<dbReference type="Gene3D" id="3.40.30.10">
    <property type="entry name" value="Glutaredoxin"/>
    <property type="match status" value="1"/>
</dbReference>
<feature type="signal peptide" evidence="1">
    <location>
        <begin position="1"/>
        <end position="23"/>
    </location>
</feature>
<evidence type="ECO:0000313" key="3">
    <source>
        <dbReference type="Proteomes" id="UP000779900"/>
    </source>
</evidence>
<gene>
    <name evidence="2" type="ORF">FJY68_13655</name>
</gene>
<evidence type="ECO:0000313" key="2">
    <source>
        <dbReference type="EMBL" id="MBM3332870.1"/>
    </source>
</evidence>